<dbReference type="SUPFAM" id="SSF52200">
    <property type="entry name" value="Toll/Interleukin receptor TIR domain"/>
    <property type="match status" value="1"/>
</dbReference>
<accession>A0A3E5EG06</accession>
<dbReference type="Proteomes" id="UP000260759">
    <property type="component" value="Unassembled WGS sequence"/>
</dbReference>
<dbReference type="Proteomes" id="UP000438773">
    <property type="component" value="Unassembled WGS sequence"/>
</dbReference>
<evidence type="ECO:0000313" key="7">
    <source>
        <dbReference type="Proteomes" id="UP000441711"/>
    </source>
</evidence>
<reference evidence="4 5" key="1">
    <citation type="submission" date="2018-08" db="EMBL/GenBank/DDBJ databases">
        <title>A genome reference for cultivated species of the human gut microbiota.</title>
        <authorList>
            <person name="Zou Y."/>
            <person name="Xue W."/>
            <person name="Luo G."/>
        </authorList>
    </citation>
    <scope>NUCLEOTIDE SEQUENCE [LARGE SCALE GENOMIC DNA]</scope>
    <source>
        <strain evidence="4 5">OM03-4</strain>
    </source>
</reference>
<protein>
    <submittedName>
        <fullName evidence="4">TIR domain protein</fullName>
    </submittedName>
</protein>
<proteinExistence type="predicted"/>
<evidence type="ECO:0000313" key="2">
    <source>
        <dbReference type="EMBL" id="KAB4109261.1"/>
    </source>
</evidence>
<feature type="domain" description="TIR" evidence="1">
    <location>
        <begin position="164"/>
        <end position="276"/>
    </location>
</feature>
<dbReference type="EMBL" id="QSVA01000040">
    <property type="protein sequence ID" value="RGN87647.1"/>
    <property type="molecule type" value="Genomic_DNA"/>
</dbReference>
<dbReference type="Gene3D" id="3.40.50.10140">
    <property type="entry name" value="Toll/interleukin-1 receptor homology (TIR) domain"/>
    <property type="match status" value="1"/>
</dbReference>
<gene>
    <name evidence="4" type="ORF">DXB37_21360</name>
    <name evidence="2" type="ORF">GAQ70_12095</name>
    <name evidence="3" type="ORF">GAQ75_10855</name>
</gene>
<evidence type="ECO:0000313" key="6">
    <source>
        <dbReference type="Proteomes" id="UP000438773"/>
    </source>
</evidence>
<dbReference type="InterPro" id="IPR041160">
    <property type="entry name" value="LD_cluster2"/>
</dbReference>
<reference evidence="6 7" key="2">
    <citation type="journal article" date="2019" name="Nat. Med.">
        <title>A library of human gut bacterial isolates paired with longitudinal multiomics data enables mechanistic microbiome research.</title>
        <authorList>
            <person name="Poyet M."/>
            <person name="Groussin M."/>
            <person name="Gibbons S.M."/>
            <person name="Avila-Pacheco J."/>
            <person name="Jiang X."/>
            <person name="Kearney S.M."/>
            <person name="Perrotta A.R."/>
            <person name="Berdy B."/>
            <person name="Zhao S."/>
            <person name="Lieberman T.D."/>
            <person name="Swanson P.K."/>
            <person name="Smith M."/>
            <person name="Roesemann S."/>
            <person name="Alexander J.E."/>
            <person name="Rich S.A."/>
            <person name="Livny J."/>
            <person name="Vlamakis H."/>
            <person name="Clish C."/>
            <person name="Bullock K."/>
            <person name="Deik A."/>
            <person name="Scott J."/>
            <person name="Pierce K.A."/>
            <person name="Xavier R.J."/>
            <person name="Alm E.J."/>
        </authorList>
    </citation>
    <scope>NUCLEOTIDE SEQUENCE [LARGE SCALE GENOMIC DNA]</scope>
    <source>
        <strain evidence="2 7">BIOML-A36</strain>
        <strain evidence="3 6">BIOML-A37</strain>
    </source>
</reference>
<dbReference type="GO" id="GO:0007165">
    <property type="term" value="P:signal transduction"/>
    <property type="evidence" value="ECO:0007669"/>
    <property type="project" value="InterPro"/>
</dbReference>
<dbReference type="AlphaFoldDB" id="A0A3E5EG06"/>
<dbReference type="Pfam" id="PF13676">
    <property type="entry name" value="TIR_2"/>
    <property type="match status" value="1"/>
</dbReference>
<dbReference type="InterPro" id="IPR000157">
    <property type="entry name" value="TIR_dom"/>
</dbReference>
<dbReference type="Proteomes" id="UP000441711">
    <property type="component" value="Unassembled WGS sequence"/>
</dbReference>
<evidence type="ECO:0000313" key="3">
    <source>
        <dbReference type="EMBL" id="KAB4125056.1"/>
    </source>
</evidence>
<comment type="caution">
    <text evidence="4">The sequence shown here is derived from an EMBL/GenBank/DDBJ whole genome shotgun (WGS) entry which is preliminary data.</text>
</comment>
<evidence type="ECO:0000313" key="4">
    <source>
        <dbReference type="EMBL" id="RGN87647.1"/>
    </source>
</evidence>
<dbReference type="Pfam" id="PF18163">
    <property type="entry name" value="LD_cluster2"/>
    <property type="match status" value="1"/>
</dbReference>
<dbReference type="EMBL" id="WCUP01000007">
    <property type="protein sequence ID" value="KAB4109261.1"/>
    <property type="molecule type" value="Genomic_DNA"/>
</dbReference>
<organism evidence="4 5">
    <name type="scientific">Bacteroides uniformis</name>
    <dbReference type="NCBI Taxonomy" id="820"/>
    <lineage>
        <taxon>Bacteria</taxon>
        <taxon>Pseudomonadati</taxon>
        <taxon>Bacteroidota</taxon>
        <taxon>Bacteroidia</taxon>
        <taxon>Bacteroidales</taxon>
        <taxon>Bacteroidaceae</taxon>
        <taxon>Bacteroides</taxon>
    </lineage>
</organism>
<dbReference type="RefSeq" id="WP_008655064.1">
    <property type="nucleotide sequence ID" value="NZ_JADMPP010000059.1"/>
</dbReference>
<evidence type="ECO:0000259" key="1">
    <source>
        <dbReference type="Pfam" id="PF13676"/>
    </source>
</evidence>
<dbReference type="InterPro" id="IPR035897">
    <property type="entry name" value="Toll_tir_struct_dom_sf"/>
</dbReference>
<name>A0A3E5EG06_BACUN</name>
<evidence type="ECO:0000313" key="5">
    <source>
        <dbReference type="Proteomes" id="UP000260759"/>
    </source>
</evidence>
<sequence>MSSNFKTPLSVYVLYDKDNTKGSETYEKIYHLLCRNSSRPFEDGLDIPVFFRTDMANQITPIDINFSNKTIAILLVDDNMYCNTIWDEYIKELLVKQDNGALKIFAVKLSKYAFDINPLLQEEQFICLKNENIETDWHEFQIRLYDNILRYLKSYKVGQKLKLFISHSKKDKDHLGESTAISLRDYLRSDTKLDSFFDVNDILDGHQFAQQIQSGIASSLLVIIESDTYSEREWCRIEAISGKKNNVPSILVNVLNGVSSRTFPYLGNMPKIRFNGKWDDVIILLLRTALDQYYEKEYLEQLVMKCDLQNTSILPVPPELMNLINIEDNIKSILYPEPPLGREELEVLNKNGKITSFVTPSQLYSNMNKIQDKKIAISISETPEALTKGIGKAMFDDLSVEIARHLLVTGAKLVYGGDLRIGGFTKLLCDLSCQYGIKEKSDPSTIYFTNYFAWPIFNRLSKSDIAEFKYDRVEIVKTEIPKGVGEEDKGKFFEPTTPSKMFLWANSLSIMRKEMEENVNARIVLGGKIVNFKGRMAGIFEEAICAIQKKHPIYLLGGFGGASAQIVKLMKGETTAEKLFEEAKTNEDYKNLIEYCQMSCLPTINYDELKKFENKDYQVLRNGLDKDENEILFNSINIPEIISLILKGINKAFNY</sequence>
<dbReference type="EMBL" id="WCUQ01000005">
    <property type="protein sequence ID" value="KAB4125056.1"/>
    <property type="molecule type" value="Genomic_DNA"/>
</dbReference>